<gene>
    <name evidence="8" type="ORF">ERS852497_00976</name>
</gene>
<dbReference type="Proteomes" id="UP000095602">
    <property type="component" value="Unassembled WGS sequence"/>
</dbReference>
<evidence type="ECO:0000259" key="7">
    <source>
        <dbReference type="PROSITE" id="PS51935"/>
    </source>
</evidence>
<evidence type="ECO:0000256" key="2">
    <source>
        <dbReference type="ARBA" id="ARBA00022670"/>
    </source>
</evidence>
<dbReference type="GO" id="GO:0006508">
    <property type="term" value="P:proteolysis"/>
    <property type="evidence" value="ECO:0007669"/>
    <property type="project" value="UniProtKB-KW"/>
</dbReference>
<dbReference type="InterPro" id="IPR038765">
    <property type="entry name" value="Papain-like_cys_pep_sf"/>
</dbReference>
<dbReference type="PROSITE" id="PS51935">
    <property type="entry name" value="NLPC_P60"/>
    <property type="match status" value="1"/>
</dbReference>
<sequence length="640" mass="68566">MKIKKLDDKPMVIHTKEKAKIHAHEPKGAKIKGSNIYTVERGPKTIGAKVSDDKKKSYRKSTIHQSESKNKGLSRFKRKIKESNTSIKTKNTNLHIAGRTGALAAGAVTEQVDGGQEVSQAAYLAYEASRPVTGTASKGAALFRKKAAAEAKKRIKKVEAGKKLAKKTAKKTAKDTAKAVAKETAKETAKTTAKVAAKTATKTAATAAGTAVAPGVGTAIGMAAGYAAGVSIEVKDEKITNRSRKIKFFLDKMKAQENQTDSVAKLVKDLIVRKAITWVKAAAPVVGLVLLLLVLVVAMIAVPVIAAIAILYNSPFALFLPPLESGDTVQTVTSAYVQEFNRDVNTKVNEHTGYDLGELVYVDYEGMEENPSNYYDIMAVYMVKHGVGDTATVMNDTSKGWLQAVVNDMCSYTTSTGTKDVEETDADGNVTTVTKSVLYVNVTLKSYRDMISVYGFNSDQVEMLEQIMSPEFMGQLGYAGSGSGGGGGSPGVSSMTEDEINAILNEITDSRQKTVCSYALHRVGFPYSQDLRDSGNYYDCSSLAYYSWKDAGVDISHGGATTAAAEAQGLDEAGKTVSFDELQPGDLIFYSFTSNGRYKNISHVAVYVGNGKVVEALNENLGVVYRDVASTGKIVVIGRP</sequence>
<organism evidence="8 9">
    <name type="scientific">Agathobacter rectalis</name>
    <dbReference type="NCBI Taxonomy" id="39491"/>
    <lineage>
        <taxon>Bacteria</taxon>
        <taxon>Bacillati</taxon>
        <taxon>Bacillota</taxon>
        <taxon>Clostridia</taxon>
        <taxon>Lachnospirales</taxon>
        <taxon>Lachnospiraceae</taxon>
        <taxon>Agathobacter</taxon>
    </lineage>
</organism>
<keyword evidence="2" id="KW-0645">Protease</keyword>
<dbReference type="InterPro" id="IPR051794">
    <property type="entry name" value="PG_Endopeptidase_C40"/>
</dbReference>
<keyword evidence="4" id="KW-0788">Thiol protease</keyword>
<accession>A0A174IDQ3</accession>
<feature type="region of interest" description="Disordered" evidence="5">
    <location>
        <begin position="48"/>
        <end position="72"/>
    </location>
</feature>
<dbReference type="PANTHER" id="PTHR47359">
    <property type="entry name" value="PEPTIDOGLYCAN DL-ENDOPEPTIDASE CWLO"/>
    <property type="match status" value="1"/>
</dbReference>
<evidence type="ECO:0000256" key="4">
    <source>
        <dbReference type="ARBA" id="ARBA00022807"/>
    </source>
</evidence>
<evidence type="ECO:0000256" key="3">
    <source>
        <dbReference type="ARBA" id="ARBA00022801"/>
    </source>
</evidence>
<evidence type="ECO:0000313" key="9">
    <source>
        <dbReference type="Proteomes" id="UP000095602"/>
    </source>
</evidence>
<dbReference type="GO" id="GO:0008234">
    <property type="term" value="F:cysteine-type peptidase activity"/>
    <property type="evidence" value="ECO:0007669"/>
    <property type="project" value="UniProtKB-KW"/>
</dbReference>
<keyword evidence="6" id="KW-0472">Membrane</keyword>
<dbReference type="SUPFAM" id="SSF54001">
    <property type="entry name" value="Cysteine proteinases"/>
    <property type="match status" value="1"/>
</dbReference>
<evidence type="ECO:0000256" key="5">
    <source>
        <dbReference type="SAM" id="MobiDB-lite"/>
    </source>
</evidence>
<dbReference type="InterPro" id="IPR000064">
    <property type="entry name" value="NLP_P60_dom"/>
</dbReference>
<dbReference type="PANTHER" id="PTHR47359:SF3">
    <property type="entry name" value="NLP_P60 DOMAIN-CONTAINING PROTEIN-RELATED"/>
    <property type="match status" value="1"/>
</dbReference>
<reference evidence="8 9" key="1">
    <citation type="submission" date="2015-09" db="EMBL/GenBank/DDBJ databases">
        <authorList>
            <consortium name="Pathogen Informatics"/>
        </authorList>
    </citation>
    <scope>NUCLEOTIDE SEQUENCE [LARGE SCALE GENOMIC DNA]</scope>
    <source>
        <strain evidence="8 9">2789STDY5834884</strain>
    </source>
</reference>
<comment type="similarity">
    <text evidence="1">Belongs to the peptidase C40 family.</text>
</comment>
<dbReference type="AlphaFoldDB" id="A0A174IDQ3"/>
<dbReference type="Pfam" id="PF00877">
    <property type="entry name" value="NLPC_P60"/>
    <property type="match status" value="1"/>
</dbReference>
<keyword evidence="3 8" id="KW-0378">Hydrolase</keyword>
<protein>
    <submittedName>
        <fullName evidence="8">Probable endopeptidase cgR_2070</fullName>
        <ecNumber evidence="8">3.4.-.-</ecNumber>
    </submittedName>
</protein>
<proteinExistence type="inferred from homology"/>
<dbReference type="EMBL" id="CZAJ01000006">
    <property type="protein sequence ID" value="CUO83089.1"/>
    <property type="molecule type" value="Genomic_DNA"/>
</dbReference>
<feature type="transmembrane region" description="Helical" evidence="6">
    <location>
        <begin position="281"/>
        <end position="312"/>
    </location>
</feature>
<evidence type="ECO:0000256" key="1">
    <source>
        <dbReference type="ARBA" id="ARBA00007074"/>
    </source>
</evidence>
<feature type="domain" description="NlpC/P60" evidence="7">
    <location>
        <begin position="509"/>
        <end position="640"/>
    </location>
</feature>
<name>A0A174IDQ3_9FIRM</name>
<dbReference type="Gene3D" id="3.90.1720.10">
    <property type="entry name" value="endopeptidase domain like (from Nostoc punctiforme)"/>
    <property type="match status" value="1"/>
</dbReference>
<evidence type="ECO:0000256" key="6">
    <source>
        <dbReference type="SAM" id="Phobius"/>
    </source>
</evidence>
<keyword evidence="6" id="KW-0812">Transmembrane</keyword>
<keyword evidence="6" id="KW-1133">Transmembrane helix</keyword>
<evidence type="ECO:0000313" key="8">
    <source>
        <dbReference type="EMBL" id="CUO83089.1"/>
    </source>
</evidence>
<dbReference type="EC" id="3.4.-.-" evidence="8"/>